<dbReference type="AlphaFoldDB" id="F3UCN0"/>
<accession>F3UCN0</accession>
<dbReference type="Proteomes" id="UP000004171">
    <property type="component" value="Unassembled WGS sequence"/>
</dbReference>
<protein>
    <submittedName>
        <fullName evidence="1">Uncharacterized protein</fullName>
    </submittedName>
</protein>
<evidence type="ECO:0000313" key="2">
    <source>
        <dbReference type="Proteomes" id="UP000004171"/>
    </source>
</evidence>
<comment type="caution">
    <text evidence="1">The sequence shown here is derived from an EMBL/GenBank/DDBJ whole genome shotgun (WGS) entry which is preliminary data.</text>
</comment>
<evidence type="ECO:0000313" key="1">
    <source>
        <dbReference type="EMBL" id="EGJ38347.1"/>
    </source>
</evidence>
<dbReference type="EMBL" id="AFFL01000003">
    <property type="protein sequence ID" value="EGJ38347.1"/>
    <property type="molecule type" value="Genomic_DNA"/>
</dbReference>
<organism evidence="1 2">
    <name type="scientific">Streptococcus sanguinis SK1056</name>
    <dbReference type="NCBI Taxonomy" id="888820"/>
    <lineage>
        <taxon>Bacteria</taxon>
        <taxon>Bacillati</taxon>
        <taxon>Bacillota</taxon>
        <taxon>Bacilli</taxon>
        <taxon>Lactobacillales</taxon>
        <taxon>Streptococcaceae</taxon>
        <taxon>Streptococcus</taxon>
    </lineage>
</organism>
<name>F3UCN0_STRSA</name>
<gene>
    <name evidence="1" type="ORF">HMPREF9393_1298</name>
</gene>
<dbReference type="HOGENOM" id="CLU_2290165_0_0_9"/>
<proteinExistence type="predicted"/>
<reference evidence="1 2" key="1">
    <citation type="submission" date="2011-03" db="EMBL/GenBank/DDBJ databases">
        <authorList>
            <person name="Muzny D."/>
            <person name="Qin X."/>
            <person name="Deng J."/>
            <person name="Jiang H."/>
            <person name="Liu Y."/>
            <person name="Qu J."/>
            <person name="Song X.-Z."/>
            <person name="Zhang L."/>
            <person name="Thornton R."/>
            <person name="Coyle M."/>
            <person name="Francisco L."/>
            <person name="Jackson L."/>
            <person name="Javaid M."/>
            <person name="Korchina V."/>
            <person name="Kovar C."/>
            <person name="Mata R."/>
            <person name="Mathew T."/>
            <person name="Ngo R."/>
            <person name="Nguyen L."/>
            <person name="Nguyen N."/>
            <person name="Okwuonu G."/>
            <person name="Ongeri F."/>
            <person name="Pham C."/>
            <person name="Simmons D."/>
            <person name="Wilczek-Boney K."/>
            <person name="Hale W."/>
            <person name="Jakkamsetti A."/>
            <person name="Pham P."/>
            <person name="Ruth R."/>
            <person name="San Lucas F."/>
            <person name="Warren J."/>
            <person name="Zhang J."/>
            <person name="Zhao Z."/>
            <person name="Zhou C."/>
            <person name="Zhu D."/>
            <person name="Lee S."/>
            <person name="Bess C."/>
            <person name="Blankenburg K."/>
            <person name="Forbes L."/>
            <person name="Fu Q."/>
            <person name="Gubbala S."/>
            <person name="Hirani K."/>
            <person name="Jayaseelan J.C."/>
            <person name="Lara F."/>
            <person name="Munidasa M."/>
            <person name="Palculict T."/>
            <person name="Patil S."/>
            <person name="Pu L.-L."/>
            <person name="Saada N."/>
            <person name="Tang L."/>
            <person name="Weissenberger G."/>
            <person name="Zhu Y."/>
            <person name="Hemphill L."/>
            <person name="Shang Y."/>
            <person name="Youmans B."/>
            <person name="Ayvaz T."/>
            <person name="Ross M."/>
            <person name="Santibanez J."/>
            <person name="Aqrawi P."/>
            <person name="Gross S."/>
            <person name="Joshi V."/>
            <person name="Fowler G."/>
            <person name="Nazareth L."/>
            <person name="Reid J."/>
            <person name="Worley K."/>
            <person name="Petrosino J."/>
            <person name="Highlander S."/>
            <person name="Gibbs R."/>
        </authorList>
    </citation>
    <scope>NUCLEOTIDE SEQUENCE [LARGE SCALE GENOMIC DNA]</scope>
    <source>
        <strain evidence="1 2">SK1056</strain>
    </source>
</reference>
<sequence length="101" mass="11938">MKKAKKLHQTVLTELGDGRIFEDNLCMINYVLFNLYFPLSVLSKLQHLNCIAFGFFKRIFNLRLHGVIYWLESYGTRRADSYINENQHLKCTDSKKLDFCV</sequence>